<protein>
    <submittedName>
        <fullName evidence="2">Uncharacterized protein</fullName>
    </submittedName>
</protein>
<organism evidence="2 3">
    <name type="scientific">Phytophthora infestans</name>
    <name type="common">Potato late blight agent</name>
    <name type="synonym">Botrytis infestans</name>
    <dbReference type="NCBI Taxonomy" id="4787"/>
    <lineage>
        <taxon>Eukaryota</taxon>
        <taxon>Sar</taxon>
        <taxon>Stramenopiles</taxon>
        <taxon>Oomycota</taxon>
        <taxon>Peronosporomycetes</taxon>
        <taxon>Peronosporales</taxon>
        <taxon>Peronosporaceae</taxon>
        <taxon>Phytophthora</taxon>
    </lineage>
</organism>
<accession>A0A8S9U4I7</accession>
<dbReference type="AlphaFoldDB" id="A0A8S9U4I7"/>
<feature type="compositionally biased region" description="Polar residues" evidence="1">
    <location>
        <begin position="1"/>
        <end position="12"/>
    </location>
</feature>
<feature type="compositionally biased region" description="Basic residues" evidence="1">
    <location>
        <begin position="58"/>
        <end position="73"/>
    </location>
</feature>
<evidence type="ECO:0000313" key="3">
    <source>
        <dbReference type="Proteomes" id="UP000704712"/>
    </source>
</evidence>
<comment type="caution">
    <text evidence="2">The sequence shown here is derived from an EMBL/GenBank/DDBJ whole genome shotgun (WGS) entry which is preliminary data.</text>
</comment>
<proteinExistence type="predicted"/>
<reference evidence="2" key="1">
    <citation type="submission" date="2020-03" db="EMBL/GenBank/DDBJ databases">
        <title>Hybrid Assembly of Korean Phytophthora infestans isolates.</title>
        <authorList>
            <person name="Prokchorchik M."/>
            <person name="Lee Y."/>
            <person name="Seo J."/>
            <person name="Cho J.-H."/>
            <person name="Park Y.-E."/>
            <person name="Jang D.-C."/>
            <person name="Im J.-S."/>
            <person name="Choi J.-G."/>
            <person name="Park H.-J."/>
            <person name="Lee G.-B."/>
            <person name="Lee Y.-G."/>
            <person name="Hong S.-Y."/>
            <person name="Cho K."/>
            <person name="Sohn K.H."/>
        </authorList>
    </citation>
    <scope>NUCLEOTIDE SEQUENCE</scope>
    <source>
        <strain evidence="2">KR_2_A2</strain>
    </source>
</reference>
<dbReference type="Proteomes" id="UP000704712">
    <property type="component" value="Unassembled WGS sequence"/>
</dbReference>
<evidence type="ECO:0000313" key="2">
    <source>
        <dbReference type="EMBL" id="KAF4135881.1"/>
    </source>
</evidence>
<feature type="compositionally biased region" description="Basic and acidic residues" evidence="1">
    <location>
        <begin position="74"/>
        <end position="85"/>
    </location>
</feature>
<feature type="region of interest" description="Disordered" evidence="1">
    <location>
        <begin position="50"/>
        <end position="126"/>
    </location>
</feature>
<feature type="region of interest" description="Disordered" evidence="1">
    <location>
        <begin position="1"/>
        <end position="34"/>
    </location>
</feature>
<name>A0A8S9U4I7_PHYIN</name>
<dbReference type="EMBL" id="JAACNO010002038">
    <property type="protein sequence ID" value="KAF4135881.1"/>
    <property type="molecule type" value="Genomic_DNA"/>
</dbReference>
<sequence length="126" mass="14091">MTSADDSVSEANKPSLEPGEASREVSAVNDEGNYLNPRLATLEQHLVWRQRETTPHPIQRRSQMKPHNRRRRQPRESNRDGRTASRSDCTAASIVTTEAFQSLPAGTQSNRSRKIARMDGSKTSCS</sequence>
<feature type="compositionally biased region" description="Polar residues" evidence="1">
    <location>
        <begin position="86"/>
        <end position="110"/>
    </location>
</feature>
<gene>
    <name evidence="2" type="ORF">GN958_ATG14867</name>
</gene>
<evidence type="ECO:0000256" key="1">
    <source>
        <dbReference type="SAM" id="MobiDB-lite"/>
    </source>
</evidence>